<evidence type="ECO:0000313" key="8">
    <source>
        <dbReference type="EMBL" id="TEB04721.1"/>
    </source>
</evidence>
<dbReference type="GO" id="GO:0015628">
    <property type="term" value="P:protein secretion by the type II secretion system"/>
    <property type="evidence" value="ECO:0007669"/>
    <property type="project" value="InterPro"/>
</dbReference>
<evidence type="ECO:0000256" key="5">
    <source>
        <dbReference type="ARBA" id="ARBA00023136"/>
    </source>
</evidence>
<comment type="subcellular location">
    <subcellularLocation>
        <location evidence="1">Membrane</location>
        <topology evidence="1">Single-pass membrane protein</topology>
    </subcellularLocation>
</comment>
<dbReference type="RefSeq" id="WP_190259056.1">
    <property type="nucleotide sequence ID" value="NZ_QFGA01000003.1"/>
</dbReference>
<keyword evidence="5 7" id="KW-0472">Membrane</keyword>
<dbReference type="Gene3D" id="3.30.700.10">
    <property type="entry name" value="Glycoprotein, Type 4 Pilin"/>
    <property type="match status" value="1"/>
</dbReference>
<evidence type="ECO:0000256" key="7">
    <source>
        <dbReference type="SAM" id="Phobius"/>
    </source>
</evidence>
<dbReference type="PRINTS" id="PR00813">
    <property type="entry name" value="BCTERIALGSPG"/>
</dbReference>
<protein>
    <submittedName>
        <fullName evidence="8">Type II secretion system protein G</fullName>
    </submittedName>
</protein>
<accession>A0A4Y7R7V1</accession>
<dbReference type="NCBIfam" id="TIGR02532">
    <property type="entry name" value="IV_pilin_GFxxxE"/>
    <property type="match status" value="1"/>
</dbReference>
<feature type="region of interest" description="Disordered" evidence="6">
    <location>
        <begin position="167"/>
        <end position="192"/>
    </location>
</feature>
<keyword evidence="2" id="KW-0488">Methylation</keyword>
<keyword evidence="9" id="KW-1185">Reference proteome</keyword>
<dbReference type="InterPro" id="IPR012902">
    <property type="entry name" value="N_methyl_site"/>
</dbReference>
<dbReference type="Pfam" id="PF07963">
    <property type="entry name" value="N_methyl"/>
    <property type="match status" value="1"/>
</dbReference>
<evidence type="ECO:0000256" key="4">
    <source>
        <dbReference type="ARBA" id="ARBA00022989"/>
    </source>
</evidence>
<dbReference type="EMBL" id="QFGA01000003">
    <property type="protein sequence ID" value="TEB04721.1"/>
    <property type="molecule type" value="Genomic_DNA"/>
</dbReference>
<dbReference type="GO" id="GO:0015627">
    <property type="term" value="C:type II protein secretion system complex"/>
    <property type="evidence" value="ECO:0007669"/>
    <property type="project" value="InterPro"/>
</dbReference>
<dbReference type="InterPro" id="IPR045584">
    <property type="entry name" value="Pilin-like"/>
</dbReference>
<keyword evidence="4 7" id="KW-1133">Transmembrane helix</keyword>
<comment type="caution">
    <text evidence="8">The sequence shown here is derived from an EMBL/GenBank/DDBJ whole genome shotgun (WGS) entry which is preliminary data.</text>
</comment>
<dbReference type="SUPFAM" id="SSF54523">
    <property type="entry name" value="Pili subunits"/>
    <property type="match status" value="1"/>
</dbReference>
<keyword evidence="3 7" id="KW-0812">Transmembrane</keyword>
<sequence length="192" mass="20345">MFWRLANLFRRTYKNQLGFTLVELIVVVVILAILAAVMIPKLLPYTQQARVSRAEGDMATMKTIIESYAAEYGQGYYPKTGTPGTYSSSTVMGPGMDISVVLQSGGVQWTGASGGITDPWNDPYEYIPYTDGNGNVIGWSIQSAGQTKKSGSNTALYESDIYSPTLGTVPTTLTGSGGTAGAGETSNGATMP</sequence>
<evidence type="ECO:0000256" key="1">
    <source>
        <dbReference type="ARBA" id="ARBA00004167"/>
    </source>
</evidence>
<organism evidence="8 9">
    <name type="scientific">Pelotomaculum schinkii</name>
    <dbReference type="NCBI Taxonomy" id="78350"/>
    <lineage>
        <taxon>Bacteria</taxon>
        <taxon>Bacillati</taxon>
        <taxon>Bacillota</taxon>
        <taxon>Clostridia</taxon>
        <taxon>Eubacteriales</taxon>
        <taxon>Desulfotomaculaceae</taxon>
        <taxon>Pelotomaculum</taxon>
    </lineage>
</organism>
<gene>
    <name evidence="8" type="primary">xcpT_2</name>
    <name evidence="8" type="ORF">Psch_03483</name>
</gene>
<dbReference type="InterPro" id="IPR000983">
    <property type="entry name" value="Bac_GSPG_pilin"/>
</dbReference>
<dbReference type="PANTHER" id="PTHR30093">
    <property type="entry name" value="GENERAL SECRETION PATHWAY PROTEIN G"/>
    <property type="match status" value="1"/>
</dbReference>
<evidence type="ECO:0000256" key="2">
    <source>
        <dbReference type="ARBA" id="ARBA00022481"/>
    </source>
</evidence>
<feature type="transmembrane region" description="Helical" evidence="7">
    <location>
        <begin position="21"/>
        <end position="43"/>
    </location>
</feature>
<evidence type="ECO:0000313" key="9">
    <source>
        <dbReference type="Proteomes" id="UP000298324"/>
    </source>
</evidence>
<dbReference type="AlphaFoldDB" id="A0A4Y7R7V1"/>
<dbReference type="PANTHER" id="PTHR30093:SF44">
    <property type="entry name" value="TYPE II SECRETION SYSTEM CORE PROTEIN G"/>
    <property type="match status" value="1"/>
</dbReference>
<reference evidence="8 9" key="1">
    <citation type="journal article" date="2018" name="Environ. Microbiol.">
        <title>Novel energy conservation strategies and behaviour of Pelotomaculum schinkii driving syntrophic propionate catabolism.</title>
        <authorList>
            <person name="Hidalgo-Ahumada C.A.P."/>
            <person name="Nobu M.K."/>
            <person name="Narihiro T."/>
            <person name="Tamaki H."/>
            <person name="Liu W.T."/>
            <person name="Kamagata Y."/>
            <person name="Stams A.J.M."/>
            <person name="Imachi H."/>
            <person name="Sousa D.Z."/>
        </authorList>
    </citation>
    <scope>NUCLEOTIDE SEQUENCE [LARGE SCALE GENOMIC DNA]</scope>
    <source>
        <strain evidence="8 9">HH</strain>
    </source>
</reference>
<dbReference type="GO" id="GO:0016020">
    <property type="term" value="C:membrane"/>
    <property type="evidence" value="ECO:0007669"/>
    <property type="project" value="UniProtKB-SubCell"/>
</dbReference>
<evidence type="ECO:0000256" key="3">
    <source>
        <dbReference type="ARBA" id="ARBA00022692"/>
    </source>
</evidence>
<dbReference type="Proteomes" id="UP000298324">
    <property type="component" value="Unassembled WGS sequence"/>
</dbReference>
<evidence type="ECO:0000256" key="6">
    <source>
        <dbReference type="SAM" id="MobiDB-lite"/>
    </source>
</evidence>
<name>A0A4Y7R7V1_9FIRM</name>
<proteinExistence type="predicted"/>
<feature type="compositionally biased region" description="Low complexity" evidence="6">
    <location>
        <begin position="182"/>
        <end position="192"/>
    </location>
</feature>